<reference evidence="1 2" key="1">
    <citation type="journal article" date="2008" name="Nature">
        <title>The genome of the model beetle and pest Tribolium castaneum.</title>
        <authorList>
            <consortium name="Tribolium Genome Sequencing Consortium"/>
            <person name="Richards S."/>
            <person name="Gibbs R.A."/>
            <person name="Weinstock G.M."/>
            <person name="Brown S.J."/>
            <person name="Denell R."/>
            <person name="Beeman R.W."/>
            <person name="Gibbs R."/>
            <person name="Beeman R.W."/>
            <person name="Brown S.J."/>
            <person name="Bucher G."/>
            <person name="Friedrich M."/>
            <person name="Grimmelikhuijzen C.J."/>
            <person name="Klingler M."/>
            <person name="Lorenzen M."/>
            <person name="Richards S."/>
            <person name="Roth S."/>
            <person name="Schroder R."/>
            <person name="Tautz D."/>
            <person name="Zdobnov E.M."/>
            <person name="Muzny D."/>
            <person name="Gibbs R.A."/>
            <person name="Weinstock G.M."/>
            <person name="Attaway T."/>
            <person name="Bell S."/>
            <person name="Buhay C.J."/>
            <person name="Chandrabose M.N."/>
            <person name="Chavez D."/>
            <person name="Clerk-Blankenburg K.P."/>
            <person name="Cree A."/>
            <person name="Dao M."/>
            <person name="Davis C."/>
            <person name="Chacko J."/>
            <person name="Dinh H."/>
            <person name="Dugan-Rocha S."/>
            <person name="Fowler G."/>
            <person name="Garner T.T."/>
            <person name="Garnes J."/>
            <person name="Gnirke A."/>
            <person name="Hawes A."/>
            <person name="Hernandez J."/>
            <person name="Hines S."/>
            <person name="Holder M."/>
            <person name="Hume J."/>
            <person name="Jhangiani S.N."/>
            <person name="Joshi V."/>
            <person name="Khan Z.M."/>
            <person name="Jackson L."/>
            <person name="Kovar C."/>
            <person name="Kowis A."/>
            <person name="Lee S."/>
            <person name="Lewis L.R."/>
            <person name="Margolis J."/>
            <person name="Morgan M."/>
            <person name="Nazareth L.V."/>
            <person name="Nguyen N."/>
            <person name="Okwuonu G."/>
            <person name="Parker D."/>
            <person name="Richards S."/>
            <person name="Ruiz S.J."/>
            <person name="Santibanez J."/>
            <person name="Savard J."/>
            <person name="Scherer S.E."/>
            <person name="Schneider B."/>
            <person name="Sodergren E."/>
            <person name="Tautz D."/>
            <person name="Vattahil S."/>
            <person name="Villasana D."/>
            <person name="White C.S."/>
            <person name="Wright R."/>
            <person name="Park Y."/>
            <person name="Beeman R.W."/>
            <person name="Lord J."/>
            <person name="Oppert B."/>
            <person name="Lorenzen M."/>
            <person name="Brown S."/>
            <person name="Wang L."/>
            <person name="Savard J."/>
            <person name="Tautz D."/>
            <person name="Richards S."/>
            <person name="Weinstock G."/>
            <person name="Gibbs R.A."/>
            <person name="Liu Y."/>
            <person name="Worley K."/>
            <person name="Weinstock G."/>
            <person name="Elsik C.G."/>
            <person name="Reese J.T."/>
            <person name="Elhaik E."/>
            <person name="Landan G."/>
            <person name="Graur D."/>
            <person name="Arensburger P."/>
            <person name="Atkinson P."/>
            <person name="Beeman R.W."/>
            <person name="Beidler J."/>
            <person name="Brown S.J."/>
            <person name="Demuth J.P."/>
            <person name="Drury D.W."/>
            <person name="Du Y.Z."/>
            <person name="Fujiwara H."/>
            <person name="Lorenzen M."/>
            <person name="Maselli V."/>
            <person name="Osanai M."/>
            <person name="Park Y."/>
            <person name="Robertson H.M."/>
            <person name="Tu Z."/>
            <person name="Wang J.J."/>
            <person name="Wang S."/>
            <person name="Richards S."/>
            <person name="Song H."/>
            <person name="Zhang L."/>
            <person name="Sodergren E."/>
            <person name="Werner D."/>
            <person name="Stanke M."/>
            <person name="Morgenstern B."/>
            <person name="Solovyev V."/>
            <person name="Kosarev P."/>
            <person name="Brown G."/>
            <person name="Chen H.C."/>
            <person name="Ermolaeva O."/>
            <person name="Hlavina W."/>
            <person name="Kapustin Y."/>
            <person name="Kiryutin B."/>
            <person name="Kitts P."/>
            <person name="Maglott D."/>
            <person name="Pruitt K."/>
            <person name="Sapojnikov V."/>
            <person name="Souvorov A."/>
            <person name="Mackey A.J."/>
            <person name="Waterhouse R.M."/>
            <person name="Wyder S."/>
            <person name="Zdobnov E.M."/>
            <person name="Zdobnov E.M."/>
            <person name="Wyder S."/>
            <person name="Kriventseva E.V."/>
            <person name="Kadowaki T."/>
            <person name="Bork P."/>
            <person name="Aranda M."/>
            <person name="Bao R."/>
            <person name="Beermann A."/>
            <person name="Berns N."/>
            <person name="Bolognesi R."/>
            <person name="Bonneton F."/>
            <person name="Bopp D."/>
            <person name="Brown S.J."/>
            <person name="Bucher G."/>
            <person name="Butts T."/>
            <person name="Chaumot A."/>
            <person name="Denell R.E."/>
            <person name="Ferrier D.E."/>
            <person name="Friedrich M."/>
            <person name="Gordon C.M."/>
            <person name="Jindra M."/>
            <person name="Klingler M."/>
            <person name="Lan Q."/>
            <person name="Lattorff H.M."/>
            <person name="Laudet V."/>
            <person name="von Levetsow C."/>
            <person name="Liu Z."/>
            <person name="Lutz R."/>
            <person name="Lynch J.A."/>
            <person name="da Fonseca R.N."/>
            <person name="Posnien N."/>
            <person name="Reuter R."/>
            <person name="Roth S."/>
            <person name="Savard J."/>
            <person name="Schinko J.B."/>
            <person name="Schmitt C."/>
            <person name="Schoppmeier M."/>
            <person name="Schroder R."/>
            <person name="Shippy T.D."/>
            <person name="Simonnet F."/>
            <person name="Marques-Souza H."/>
            <person name="Tautz D."/>
            <person name="Tomoyasu Y."/>
            <person name="Trauner J."/>
            <person name="Van der Zee M."/>
            <person name="Vervoort M."/>
            <person name="Wittkopp N."/>
            <person name="Wimmer E.A."/>
            <person name="Yang X."/>
            <person name="Jones A.K."/>
            <person name="Sattelle D.B."/>
            <person name="Ebert P.R."/>
            <person name="Nelson D."/>
            <person name="Scott J.G."/>
            <person name="Beeman R.W."/>
            <person name="Muthukrishnan S."/>
            <person name="Kramer K.J."/>
            <person name="Arakane Y."/>
            <person name="Beeman R.W."/>
            <person name="Zhu Q."/>
            <person name="Hogenkamp D."/>
            <person name="Dixit R."/>
            <person name="Oppert B."/>
            <person name="Jiang H."/>
            <person name="Zou Z."/>
            <person name="Marshall J."/>
            <person name="Elpidina E."/>
            <person name="Vinokurov K."/>
            <person name="Oppert C."/>
            <person name="Zou Z."/>
            <person name="Evans J."/>
            <person name="Lu Z."/>
            <person name="Zhao P."/>
            <person name="Sumathipala N."/>
            <person name="Altincicek B."/>
            <person name="Vilcinskas A."/>
            <person name="Williams M."/>
            <person name="Hultmark D."/>
            <person name="Hetru C."/>
            <person name="Jiang H."/>
            <person name="Grimmelikhuijzen C.J."/>
            <person name="Hauser F."/>
            <person name="Cazzamali G."/>
            <person name="Williamson M."/>
            <person name="Park Y."/>
            <person name="Li B."/>
            <person name="Tanaka Y."/>
            <person name="Predel R."/>
            <person name="Neupert S."/>
            <person name="Schachtner J."/>
            <person name="Verleyen P."/>
            <person name="Raible F."/>
            <person name="Bork P."/>
            <person name="Friedrich M."/>
            <person name="Walden K.K."/>
            <person name="Robertson H.M."/>
            <person name="Angeli S."/>
            <person name="Foret S."/>
            <person name="Bucher G."/>
            <person name="Schuetz S."/>
            <person name="Maleszka R."/>
            <person name="Wimmer E.A."/>
            <person name="Beeman R.W."/>
            <person name="Lorenzen M."/>
            <person name="Tomoyasu Y."/>
            <person name="Miller S.C."/>
            <person name="Grossmann D."/>
            <person name="Bucher G."/>
        </authorList>
    </citation>
    <scope>NUCLEOTIDE SEQUENCE [LARGE SCALE GENOMIC DNA]</scope>
    <source>
        <strain evidence="1 2">Georgia GA2</strain>
    </source>
</reference>
<keyword evidence="2" id="KW-1185">Reference proteome</keyword>
<dbReference type="Proteomes" id="UP000007266">
    <property type="component" value="Linkage group 5"/>
</dbReference>
<dbReference type="HOGENOM" id="CLU_2761069_0_0_1"/>
<organism evidence="1 2">
    <name type="scientific">Tribolium castaneum</name>
    <name type="common">Red flour beetle</name>
    <dbReference type="NCBI Taxonomy" id="7070"/>
    <lineage>
        <taxon>Eukaryota</taxon>
        <taxon>Metazoa</taxon>
        <taxon>Ecdysozoa</taxon>
        <taxon>Arthropoda</taxon>
        <taxon>Hexapoda</taxon>
        <taxon>Insecta</taxon>
        <taxon>Pterygota</taxon>
        <taxon>Neoptera</taxon>
        <taxon>Endopterygota</taxon>
        <taxon>Coleoptera</taxon>
        <taxon>Polyphaga</taxon>
        <taxon>Cucujiformia</taxon>
        <taxon>Tenebrionidae</taxon>
        <taxon>Tenebrionidae incertae sedis</taxon>
        <taxon>Tribolium</taxon>
    </lineage>
</organism>
<dbReference type="EMBL" id="KQ971342">
    <property type="protein sequence ID" value="EFA03862.1"/>
    <property type="molecule type" value="Genomic_DNA"/>
</dbReference>
<reference evidence="1 2" key="2">
    <citation type="journal article" date="2010" name="Nucleic Acids Res.">
        <title>BeetleBase in 2010: revisions to provide comprehensive genomic information for Tribolium castaneum.</title>
        <authorList>
            <person name="Kim H.S."/>
            <person name="Murphy T."/>
            <person name="Xia J."/>
            <person name="Caragea D."/>
            <person name="Park Y."/>
            <person name="Beeman R.W."/>
            <person name="Lorenzen M.D."/>
            <person name="Butcher S."/>
            <person name="Manak J.R."/>
            <person name="Brown S.J."/>
        </authorList>
    </citation>
    <scope>GENOME REANNOTATION</scope>
    <source>
        <strain evidence="1 2">Georgia GA2</strain>
    </source>
</reference>
<evidence type="ECO:0000313" key="2">
    <source>
        <dbReference type="Proteomes" id="UP000007266"/>
    </source>
</evidence>
<protein>
    <submittedName>
        <fullName evidence="1">Uncharacterized protein</fullName>
    </submittedName>
</protein>
<evidence type="ECO:0000313" key="1">
    <source>
        <dbReference type="EMBL" id="EFA03862.1"/>
    </source>
</evidence>
<proteinExistence type="predicted"/>
<accession>D6WIY5</accession>
<gene>
    <name evidence="1" type="primary">GLEAN_13983</name>
    <name evidence="1" type="ORF">TcasGA2_TC013983</name>
</gene>
<name>D6WIY5_TRICA</name>
<dbReference type="AlphaFoldDB" id="D6WIY5"/>
<dbReference type="InParanoid" id="D6WIY5"/>
<sequence>MEMRRLLFIADAFCDGVTAAARKQFDRTIEVSVWREKISNQSIYRVNLPKGAETEPKSSLVDLYEIRRRG</sequence>